<dbReference type="EMBL" id="GL377326">
    <property type="protein sequence ID" value="EFI90968.1"/>
    <property type="molecule type" value="Genomic_DNA"/>
</dbReference>
<gene>
    <name evidence="2" type="ORF">SCHCODRAFT_115030</name>
</gene>
<dbReference type="AlphaFoldDB" id="D8QMF7"/>
<evidence type="ECO:0000256" key="1">
    <source>
        <dbReference type="SAM" id="MobiDB-lite"/>
    </source>
</evidence>
<proteinExistence type="predicted"/>
<evidence type="ECO:0000313" key="2">
    <source>
        <dbReference type="EMBL" id="EFI90968.1"/>
    </source>
</evidence>
<reference evidence="2 3" key="1">
    <citation type="journal article" date="2010" name="Nat. Biotechnol.">
        <title>Genome sequence of the model mushroom Schizophyllum commune.</title>
        <authorList>
            <person name="Ohm R.A."/>
            <person name="de Jong J.F."/>
            <person name="Lugones L.G."/>
            <person name="Aerts A."/>
            <person name="Kothe E."/>
            <person name="Stajich J.E."/>
            <person name="de Vries R.P."/>
            <person name="Record E."/>
            <person name="Levasseur A."/>
            <person name="Baker S.E."/>
            <person name="Bartholomew K.A."/>
            <person name="Coutinho P.M."/>
            <person name="Erdmann S."/>
            <person name="Fowler T.J."/>
            <person name="Gathman A.C."/>
            <person name="Lombard V."/>
            <person name="Henrissat B."/>
            <person name="Knabe N."/>
            <person name="Kuees U."/>
            <person name="Lilly W.W."/>
            <person name="Lindquist E."/>
            <person name="Lucas S."/>
            <person name="Magnuson J.K."/>
            <person name="Piumi F."/>
            <person name="Raudaskoski M."/>
            <person name="Salamov A."/>
            <person name="Schmutz J."/>
            <person name="Schwarze F.W.M.R."/>
            <person name="vanKuyk P.A."/>
            <person name="Horton J.S."/>
            <person name="Grigoriev I.V."/>
            <person name="Woesten H.A.B."/>
        </authorList>
    </citation>
    <scope>NUCLEOTIDE SEQUENCE [LARGE SCALE GENOMIC DNA]</scope>
    <source>
        <strain evidence="3">H4-8 / FGSC 9210</strain>
    </source>
</reference>
<feature type="compositionally biased region" description="Low complexity" evidence="1">
    <location>
        <begin position="400"/>
        <end position="412"/>
    </location>
</feature>
<dbReference type="HOGENOM" id="CLU_667570_0_0_1"/>
<keyword evidence="3" id="KW-1185">Reference proteome</keyword>
<name>D8QMF7_SCHCM</name>
<organism evidence="3">
    <name type="scientific">Schizophyllum commune (strain H4-8 / FGSC 9210)</name>
    <name type="common">Split gill fungus</name>
    <dbReference type="NCBI Taxonomy" id="578458"/>
    <lineage>
        <taxon>Eukaryota</taxon>
        <taxon>Fungi</taxon>
        <taxon>Dikarya</taxon>
        <taxon>Basidiomycota</taxon>
        <taxon>Agaricomycotina</taxon>
        <taxon>Agaricomycetes</taxon>
        <taxon>Agaricomycetidae</taxon>
        <taxon>Agaricales</taxon>
        <taxon>Schizophyllaceae</taxon>
        <taxon>Schizophyllum</taxon>
    </lineage>
</organism>
<feature type="compositionally biased region" description="Low complexity" evidence="1">
    <location>
        <begin position="351"/>
        <end position="361"/>
    </location>
</feature>
<dbReference type="VEuPathDB" id="FungiDB:SCHCODRAFT_02696109"/>
<dbReference type="InParanoid" id="D8QMF7"/>
<feature type="compositionally biased region" description="Low complexity" evidence="1">
    <location>
        <begin position="372"/>
        <end position="384"/>
    </location>
</feature>
<evidence type="ECO:0000313" key="3">
    <source>
        <dbReference type="Proteomes" id="UP000007431"/>
    </source>
</evidence>
<sequence>MRGAPRAAIAAEIQILEVLDDAEHAEMRQPAARRVPARPERLYATPTTARGMRGVTKCAGARGGRRFAHSIPQDIDNDVLQARLPCASSRPSISAKMCFVKRFRIDLFRRSQAVLASKRAGAAKERQLRKRFYLRFVPKADVLYSKQVYEFLEDDEEALRIQRERIPLTLAPLPCPSRSSPPPSRLSPSPRVHFLHLRPTSFPLALHHPPSLPSPSLSFALLPRPPPLLPLVPSSLKHNLALATQRARRRDANRRASRARTLAALRERGRLLRFENALQERGRAQTAKREEAEGSFASDRFGKVIKKELEGGGGRGEMEREGEGEREREREREGRGRGEGPSPFVSPPSSPLSFSLSLVSDSLRRADYIQNTTTRTTRLSALRMRGGEGGGSYRSRRLSSDTSASASALTRE</sequence>
<feature type="compositionally biased region" description="Basic and acidic residues" evidence="1">
    <location>
        <begin position="303"/>
        <end position="338"/>
    </location>
</feature>
<feature type="non-terminal residue" evidence="2">
    <location>
        <position position="412"/>
    </location>
</feature>
<accession>D8QMF7</accession>
<feature type="region of interest" description="Disordered" evidence="1">
    <location>
        <begin position="303"/>
        <end position="412"/>
    </location>
</feature>
<protein>
    <submittedName>
        <fullName evidence="2">Uncharacterized protein</fullName>
    </submittedName>
</protein>
<dbReference type="Proteomes" id="UP000007431">
    <property type="component" value="Unassembled WGS sequence"/>
</dbReference>